<reference evidence="1" key="2">
    <citation type="journal article" date="2015" name="Data Brief">
        <title>Shoot transcriptome of the giant reed, Arundo donax.</title>
        <authorList>
            <person name="Barrero R.A."/>
            <person name="Guerrero F.D."/>
            <person name="Moolhuijzen P."/>
            <person name="Goolsby J.A."/>
            <person name="Tidwell J."/>
            <person name="Bellgard S.E."/>
            <person name="Bellgard M.I."/>
        </authorList>
    </citation>
    <scope>NUCLEOTIDE SEQUENCE</scope>
    <source>
        <tissue evidence="1">Shoot tissue taken approximately 20 cm above the soil surface</tissue>
    </source>
</reference>
<dbReference type="EMBL" id="GBRH01240740">
    <property type="protein sequence ID" value="JAD57155.1"/>
    <property type="molecule type" value="Transcribed_RNA"/>
</dbReference>
<reference evidence="1" key="1">
    <citation type="submission" date="2014-09" db="EMBL/GenBank/DDBJ databases">
        <authorList>
            <person name="Magalhaes I.L.F."/>
            <person name="Oliveira U."/>
            <person name="Santos F.R."/>
            <person name="Vidigal T.H.D.A."/>
            <person name="Brescovit A.D."/>
            <person name="Santos A.J."/>
        </authorList>
    </citation>
    <scope>NUCLEOTIDE SEQUENCE</scope>
    <source>
        <tissue evidence="1">Shoot tissue taken approximately 20 cm above the soil surface</tissue>
    </source>
</reference>
<accession>A0A0A9B7J8</accession>
<evidence type="ECO:0000313" key="1">
    <source>
        <dbReference type="EMBL" id="JAD57155.1"/>
    </source>
</evidence>
<name>A0A0A9B7J8_ARUDO</name>
<dbReference type="AlphaFoldDB" id="A0A0A9B7J8"/>
<sequence>MQILASERQREFFVHGSEISCLRSSV</sequence>
<organism evidence="1">
    <name type="scientific">Arundo donax</name>
    <name type="common">Giant reed</name>
    <name type="synonym">Donax arundinaceus</name>
    <dbReference type="NCBI Taxonomy" id="35708"/>
    <lineage>
        <taxon>Eukaryota</taxon>
        <taxon>Viridiplantae</taxon>
        <taxon>Streptophyta</taxon>
        <taxon>Embryophyta</taxon>
        <taxon>Tracheophyta</taxon>
        <taxon>Spermatophyta</taxon>
        <taxon>Magnoliopsida</taxon>
        <taxon>Liliopsida</taxon>
        <taxon>Poales</taxon>
        <taxon>Poaceae</taxon>
        <taxon>PACMAD clade</taxon>
        <taxon>Arundinoideae</taxon>
        <taxon>Arundineae</taxon>
        <taxon>Arundo</taxon>
    </lineage>
</organism>
<protein>
    <submittedName>
        <fullName evidence="1">Uncharacterized protein</fullName>
    </submittedName>
</protein>
<proteinExistence type="predicted"/>